<name>A0AAV9BLM2_ACOGR</name>
<evidence type="ECO:0000313" key="2">
    <source>
        <dbReference type="EMBL" id="KAK1277586.1"/>
    </source>
</evidence>
<dbReference type="SUPFAM" id="SSF50998">
    <property type="entry name" value="Quinoprotein alcohol dehydrogenase-like"/>
    <property type="match status" value="1"/>
</dbReference>
<organism evidence="2 3">
    <name type="scientific">Acorus gramineus</name>
    <name type="common">Dwarf sweet flag</name>
    <dbReference type="NCBI Taxonomy" id="55184"/>
    <lineage>
        <taxon>Eukaryota</taxon>
        <taxon>Viridiplantae</taxon>
        <taxon>Streptophyta</taxon>
        <taxon>Embryophyta</taxon>
        <taxon>Tracheophyta</taxon>
        <taxon>Spermatophyta</taxon>
        <taxon>Magnoliopsida</taxon>
        <taxon>Liliopsida</taxon>
        <taxon>Acoraceae</taxon>
        <taxon>Acorus</taxon>
    </lineage>
</organism>
<dbReference type="InterPro" id="IPR005174">
    <property type="entry name" value="KIB1-4_b-propeller"/>
</dbReference>
<reference evidence="2" key="2">
    <citation type="submission" date="2023-06" db="EMBL/GenBank/DDBJ databases">
        <authorList>
            <person name="Ma L."/>
            <person name="Liu K.-W."/>
            <person name="Li Z."/>
            <person name="Hsiao Y.-Y."/>
            <person name="Qi Y."/>
            <person name="Fu T."/>
            <person name="Tang G."/>
            <person name="Zhang D."/>
            <person name="Sun W.-H."/>
            <person name="Liu D.-K."/>
            <person name="Li Y."/>
            <person name="Chen G.-Z."/>
            <person name="Liu X.-D."/>
            <person name="Liao X.-Y."/>
            <person name="Jiang Y.-T."/>
            <person name="Yu X."/>
            <person name="Hao Y."/>
            <person name="Huang J."/>
            <person name="Zhao X.-W."/>
            <person name="Ke S."/>
            <person name="Chen Y.-Y."/>
            <person name="Wu W.-L."/>
            <person name="Hsu J.-L."/>
            <person name="Lin Y.-F."/>
            <person name="Huang M.-D."/>
            <person name="Li C.-Y."/>
            <person name="Huang L."/>
            <person name="Wang Z.-W."/>
            <person name="Zhao X."/>
            <person name="Zhong W.-Y."/>
            <person name="Peng D.-H."/>
            <person name="Ahmad S."/>
            <person name="Lan S."/>
            <person name="Zhang J.-S."/>
            <person name="Tsai W.-C."/>
            <person name="Van De Peer Y."/>
            <person name="Liu Z.-J."/>
        </authorList>
    </citation>
    <scope>NUCLEOTIDE SEQUENCE</scope>
    <source>
        <strain evidence="2">SCP</strain>
        <tissue evidence="2">Leaves</tissue>
    </source>
</reference>
<dbReference type="PANTHER" id="PTHR33110:SF71">
    <property type="entry name" value="F-BOX_KELCH-REPEAT PROTEIN"/>
    <property type="match status" value="1"/>
</dbReference>
<dbReference type="EMBL" id="JAUJYN010000002">
    <property type="protein sequence ID" value="KAK1277586.1"/>
    <property type="molecule type" value="Genomic_DNA"/>
</dbReference>
<accession>A0AAV9BLM2</accession>
<dbReference type="PANTHER" id="PTHR33110">
    <property type="entry name" value="F-BOX/KELCH-REPEAT PROTEIN-RELATED"/>
    <property type="match status" value="1"/>
</dbReference>
<reference evidence="2" key="1">
    <citation type="journal article" date="2023" name="Nat. Commun.">
        <title>Diploid and tetraploid genomes of Acorus and the evolution of monocots.</title>
        <authorList>
            <person name="Ma L."/>
            <person name="Liu K.W."/>
            <person name="Li Z."/>
            <person name="Hsiao Y.Y."/>
            <person name="Qi Y."/>
            <person name="Fu T."/>
            <person name="Tang G.D."/>
            <person name="Zhang D."/>
            <person name="Sun W.H."/>
            <person name="Liu D.K."/>
            <person name="Li Y."/>
            <person name="Chen G.Z."/>
            <person name="Liu X.D."/>
            <person name="Liao X.Y."/>
            <person name="Jiang Y.T."/>
            <person name="Yu X."/>
            <person name="Hao Y."/>
            <person name="Huang J."/>
            <person name="Zhao X.W."/>
            <person name="Ke S."/>
            <person name="Chen Y.Y."/>
            <person name="Wu W.L."/>
            <person name="Hsu J.L."/>
            <person name="Lin Y.F."/>
            <person name="Huang M.D."/>
            <person name="Li C.Y."/>
            <person name="Huang L."/>
            <person name="Wang Z.W."/>
            <person name="Zhao X."/>
            <person name="Zhong W.Y."/>
            <person name="Peng D.H."/>
            <person name="Ahmad S."/>
            <person name="Lan S."/>
            <person name="Zhang J.S."/>
            <person name="Tsai W.C."/>
            <person name="Van de Peer Y."/>
            <person name="Liu Z.J."/>
        </authorList>
    </citation>
    <scope>NUCLEOTIDE SEQUENCE</scope>
    <source>
        <strain evidence="2">SCP</strain>
    </source>
</reference>
<sequence length="370" mass="40188">MTTRAWSHLPVAFLKHLLPLVDVPSYIRFSSVCHRWHISKKLSQTLPSPHLPFLLLPRHHSTSNPSLSFFNLSDSLTYHIPSPIISNSLFVSSLSLGYLLLDLRFNGRPVPDSKFLLNPLSDDHLPLPESILVPKSVTAAAILSDNDGGGGGFWVCLAFGNSVFFWNPKSKTAFRTDFDSVGEIVDVAADGGVLYFVTGDMDLVAYDPLRGCRTMLVVVPPEEEVEEGVPMPCFECDHFLVVAPSEDGEVKVLLAVVHYSCLGKRRKAVGVERVEVFSAVQGGGGRGGGWVRVEEEVAETEVGGLVLFLSYGGSSFCVKAADVGRRDRGGGVACLVPAPEKMDSMASYQKLDLMCVEIDLASGDVTYKGR</sequence>
<proteinExistence type="predicted"/>
<comment type="caution">
    <text evidence="2">The sequence shown here is derived from an EMBL/GenBank/DDBJ whole genome shotgun (WGS) entry which is preliminary data.</text>
</comment>
<dbReference type="Pfam" id="PF03478">
    <property type="entry name" value="Beta-prop_KIB1-4"/>
    <property type="match status" value="1"/>
</dbReference>
<dbReference type="InterPro" id="IPR011047">
    <property type="entry name" value="Quinoprotein_ADH-like_sf"/>
</dbReference>
<keyword evidence="3" id="KW-1185">Reference proteome</keyword>
<evidence type="ECO:0000259" key="1">
    <source>
        <dbReference type="Pfam" id="PF03478"/>
    </source>
</evidence>
<evidence type="ECO:0000313" key="3">
    <source>
        <dbReference type="Proteomes" id="UP001179952"/>
    </source>
</evidence>
<dbReference type="AlphaFoldDB" id="A0AAV9BLM2"/>
<protein>
    <recommendedName>
        <fullName evidence="1">KIB1-4 beta-propeller domain-containing protein</fullName>
    </recommendedName>
</protein>
<dbReference type="Proteomes" id="UP001179952">
    <property type="component" value="Unassembled WGS sequence"/>
</dbReference>
<gene>
    <name evidence="2" type="ORF">QJS04_geneDACA003387</name>
</gene>
<feature type="domain" description="KIB1-4 beta-propeller" evidence="1">
    <location>
        <begin position="69"/>
        <end position="323"/>
    </location>
</feature>
<dbReference type="CDD" id="cd09917">
    <property type="entry name" value="F-box_SF"/>
    <property type="match status" value="1"/>
</dbReference>